<dbReference type="InterPro" id="IPR003958">
    <property type="entry name" value="CBFA_NFYB_domain"/>
</dbReference>
<dbReference type="PANTHER" id="PTHR10252">
    <property type="entry name" value="HISTONE-LIKE TRANSCRIPTION FACTOR CCAAT-RELATED"/>
    <property type="match status" value="1"/>
</dbReference>
<dbReference type="PANTHER" id="PTHR10252:SF54">
    <property type="entry name" value="CHROMATIN ACCESSIBILITY COMPLEX PROTEIN 1"/>
    <property type="match status" value="1"/>
</dbReference>
<dbReference type="GO" id="GO:0008623">
    <property type="term" value="C:CHRAC"/>
    <property type="evidence" value="ECO:0007669"/>
    <property type="project" value="TreeGrafter"/>
</dbReference>
<protein>
    <submittedName>
        <fullName evidence="4">Histone-fold-containing protein</fullName>
    </submittedName>
</protein>
<dbReference type="Pfam" id="PF00808">
    <property type="entry name" value="CBFD_NFYB_HMF"/>
    <property type="match status" value="1"/>
</dbReference>
<dbReference type="AlphaFoldDB" id="A0A316UJ89"/>
<dbReference type="GO" id="GO:0006261">
    <property type="term" value="P:DNA-templated DNA replication"/>
    <property type="evidence" value="ECO:0007669"/>
    <property type="project" value="TreeGrafter"/>
</dbReference>
<dbReference type="STRING" id="1569628.A0A316UJ89"/>
<dbReference type="SUPFAM" id="SSF47113">
    <property type="entry name" value="Histone-fold"/>
    <property type="match status" value="1"/>
</dbReference>
<keyword evidence="5" id="KW-1185">Reference proteome</keyword>
<dbReference type="Gene3D" id="1.10.20.10">
    <property type="entry name" value="Histone, subunit A"/>
    <property type="match status" value="1"/>
</dbReference>
<comment type="subcellular location">
    <subcellularLocation>
        <location evidence="1">Nucleus</location>
    </subcellularLocation>
</comment>
<evidence type="ECO:0000256" key="2">
    <source>
        <dbReference type="ARBA" id="ARBA00023242"/>
    </source>
</evidence>
<feature type="domain" description="Transcription factor CBF/NF-Y/archaeal histone" evidence="3">
    <location>
        <begin position="11"/>
        <end position="74"/>
    </location>
</feature>
<dbReference type="GO" id="GO:0046982">
    <property type="term" value="F:protein heterodimerization activity"/>
    <property type="evidence" value="ECO:0007669"/>
    <property type="project" value="InterPro"/>
</dbReference>
<gene>
    <name evidence="4" type="ORF">BDZ90DRAFT_213497</name>
</gene>
<keyword evidence="2" id="KW-0539">Nucleus</keyword>
<evidence type="ECO:0000256" key="1">
    <source>
        <dbReference type="ARBA" id="ARBA00004123"/>
    </source>
</evidence>
<evidence type="ECO:0000313" key="5">
    <source>
        <dbReference type="Proteomes" id="UP000245884"/>
    </source>
</evidence>
<dbReference type="GeneID" id="37025993"/>
<dbReference type="EMBL" id="KZ819676">
    <property type="protein sequence ID" value="PWN25279.1"/>
    <property type="molecule type" value="Genomic_DNA"/>
</dbReference>
<evidence type="ECO:0000259" key="3">
    <source>
        <dbReference type="Pfam" id="PF00808"/>
    </source>
</evidence>
<dbReference type="CDD" id="cd23645">
    <property type="entry name" value="HFD_Dpb3-like"/>
    <property type="match status" value="1"/>
</dbReference>
<evidence type="ECO:0000313" key="4">
    <source>
        <dbReference type="EMBL" id="PWN25279.1"/>
    </source>
</evidence>
<dbReference type="InterPro" id="IPR009072">
    <property type="entry name" value="Histone-fold"/>
</dbReference>
<dbReference type="InterPro" id="IPR050568">
    <property type="entry name" value="Transcr_DNA_Rep_Reg"/>
</dbReference>
<sequence length="102" mass="11401">LRASRKPGTSQLPTARVKKIILSDPDVDACGKEATFAIGKACEIYIHHLVESAYTQARLDKRKAVVYRDVSRAIKSTPHLEFLMDVVPQSIPLSQALTERQR</sequence>
<dbReference type="Proteomes" id="UP000245884">
    <property type="component" value="Unassembled WGS sequence"/>
</dbReference>
<dbReference type="RefSeq" id="XP_025359891.1">
    <property type="nucleotide sequence ID" value="XM_025504170.1"/>
</dbReference>
<organism evidence="4 5">
    <name type="scientific">Jaminaea rosea</name>
    <dbReference type="NCBI Taxonomy" id="1569628"/>
    <lineage>
        <taxon>Eukaryota</taxon>
        <taxon>Fungi</taxon>
        <taxon>Dikarya</taxon>
        <taxon>Basidiomycota</taxon>
        <taxon>Ustilaginomycotina</taxon>
        <taxon>Exobasidiomycetes</taxon>
        <taxon>Microstromatales</taxon>
        <taxon>Microstromatales incertae sedis</taxon>
        <taxon>Jaminaea</taxon>
    </lineage>
</organism>
<feature type="non-terminal residue" evidence="4">
    <location>
        <position position="1"/>
    </location>
</feature>
<name>A0A316UJ89_9BASI</name>
<proteinExistence type="predicted"/>
<reference evidence="4 5" key="1">
    <citation type="journal article" date="2018" name="Mol. Biol. Evol.">
        <title>Broad Genomic Sampling Reveals a Smut Pathogenic Ancestry of the Fungal Clade Ustilaginomycotina.</title>
        <authorList>
            <person name="Kijpornyongpan T."/>
            <person name="Mondo S.J."/>
            <person name="Barry K."/>
            <person name="Sandor L."/>
            <person name="Lee J."/>
            <person name="Lipzen A."/>
            <person name="Pangilinan J."/>
            <person name="LaButti K."/>
            <person name="Hainaut M."/>
            <person name="Henrissat B."/>
            <person name="Grigoriev I.V."/>
            <person name="Spatafora J.W."/>
            <person name="Aime M.C."/>
        </authorList>
    </citation>
    <scope>NUCLEOTIDE SEQUENCE [LARGE SCALE GENOMIC DNA]</scope>
    <source>
        <strain evidence="4 5">MCA 5214</strain>
    </source>
</reference>
<accession>A0A316UJ89</accession>
<feature type="non-terminal residue" evidence="4">
    <location>
        <position position="102"/>
    </location>
</feature>
<dbReference type="OrthoDB" id="636685at2759"/>